<keyword evidence="5 7" id="KW-0472">Membrane</keyword>
<dbReference type="RefSeq" id="WP_046550442.1">
    <property type="nucleotide sequence ID" value="NZ_CP011308.1"/>
</dbReference>
<dbReference type="Proteomes" id="UP000034444">
    <property type="component" value="Chromosome"/>
</dbReference>
<reference evidence="9" key="2">
    <citation type="journal article" date="2017" name="Stand. Genomic Sci.">
        <title>Complete genome sequence of the sulfur-oxidizing chemolithoautotrophic Sulfurovum lithotrophicum 42BKTT.</title>
        <authorList>
            <person name="Jeon W."/>
            <person name="Priscilla L."/>
            <person name="Park G."/>
            <person name="Lee H."/>
            <person name="Lee N."/>
            <person name="Lee D."/>
            <person name="Kwon H."/>
            <person name="Ahn I."/>
            <person name="Lee C."/>
            <person name="Lee H."/>
            <person name="Ahn J."/>
        </authorList>
    </citation>
    <scope>NUCLEOTIDE SEQUENCE [LARGE SCALE GENOMIC DNA]</scope>
    <source>
        <strain evidence="9">ATCC BAA-797 / 42BKT</strain>
    </source>
</reference>
<evidence type="ECO:0000256" key="3">
    <source>
        <dbReference type="ARBA" id="ARBA00022519"/>
    </source>
</evidence>
<dbReference type="EMBL" id="CP011308">
    <property type="protein sequence ID" value="AKF24344.1"/>
    <property type="molecule type" value="Genomic_DNA"/>
</dbReference>
<keyword evidence="4 8" id="KW-0808">Transferase</keyword>
<dbReference type="KEGG" id="slh:YH65_02235"/>
<keyword evidence="6 8" id="KW-0012">Acyltransferase</keyword>
<dbReference type="InterPro" id="IPR004960">
    <property type="entry name" value="LipA_acyltrans"/>
</dbReference>
<dbReference type="GO" id="GO:0016746">
    <property type="term" value="F:acyltransferase activity"/>
    <property type="evidence" value="ECO:0007669"/>
    <property type="project" value="UniProtKB-KW"/>
</dbReference>
<dbReference type="Pfam" id="PF03279">
    <property type="entry name" value="Lip_A_acyltrans"/>
    <property type="match status" value="1"/>
</dbReference>
<protein>
    <submittedName>
        <fullName evidence="8">Lipid A biosynthesis acyltransferase</fullName>
    </submittedName>
</protein>
<reference evidence="8 9" key="1">
    <citation type="submission" date="2015-04" db="EMBL/GenBank/DDBJ databases">
        <title>Complete genome sequence of Sulfurovum lithotrophicum ATCC BAA-797T.</title>
        <authorList>
            <person name="Ahn J."/>
            <person name="Park G."/>
            <person name="Jeon W."/>
            <person name="Jang Y."/>
            <person name="Jang M."/>
            <person name="Lee H."/>
            <person name="Lee H."/>
        </authorList>
    </citation>
    <scope>NUCLEOTIDE SEQUENCE [LARGE SCALE GENOMIC DNA]</scope>
    <source>
        <strain evidence="9">ATCC BAA-797 / 42BKT</strain>
    </source>
</reference>
<dbReference type="CDD" id="cd07984">
    <property type="entry name" value="LPLAT_LABLAT-like"/>
    <property type="match status" value="1"/>
</dbReference>
<organism evidence="8 9">
    <name type="scientific">Sulfurovum lithotrophicum</name>
    <dbReference type="NCBI Taxonomy" id="206403"/>
    <lineage>
        <taxon>Bacteria</taxon>
        <taxon>Pseudomonadati</taxon>
        <taxon>Campylobacterota</taxon>
        <taxon>Epsilonproteobacteria</taxon>
        <taxon>Campylobacterales</taxon>
        <taxon>Sulfurovaceae</taxon>
        <taxon>Sulfurovum</taxon>
    </lineage>
</organism>
<evidence type="ECO:0000313" key="9">
    <source>
        <dbReference type="Proteomes" id="UP000034444"/>
    </source>
</evidence>
<keyword evidence="9" id="KW-1185">Reference proteome</keyword>
<dbReference type="PANTHER" id="PTHR30606">
    <property type="entry name" value="LIPID A BIOSYNTHESIS LAUROYL ACYLTRANSFERASE"/>
    <property type="match status" value="1"/>
</dbReference>
<accession>A0A7U4M009</accession>
<keyword evidence="7" id="KW-0812">Transmembrane</keyword>
<dbReference type="GO" id="GO:0005886">
    <property type="term" value="C:plasma membrane"/>
    <property type="evidence" value="ECO:0007669"/>
    <property type="project" value="UniProtKB-SubCell"/>
</dbReference>
<proteinExistence type="predicted"/>
<dbReference type="SUPFAM" id="SSF69593">
    <property type="entry name" value="Glycerol-3-phosphate (1)-acyltransferase"/>
    <property type="match status" value="1"/>
</dbReference>
<evidence type="ECO:0000256" key="2">
    <source>
        <dbReference type="ARBA" id="ARBA00022475"/>
    </source>
</evidence>
<dbReference type="PIRSF" id="PIRSF026649">
    <property type="entry name" value="MsbB"/>
    <property type="match status" value="1"/>
</dbReference>
<dbReference type="AlphaFoldDB" id="A0A7U4M009"/>
<sequence>MKDLLYLGVFNLFKFFVWIIPDRLLVWLMRGFSYLVYIVDRKHRKIAKVNLDLAYGNTLTEAEKEHIVRECYFYLAMTLADFVKNQGISRERLLSKVTFKNSYILEDALKEGRKVILVTAHYSNWELVALSIAAKFGPLTGVGRKLDSPTMDEILNQNRQQFDIEMLDKKGAMKSMIQALKHNRMLGLLVDQNTSENEGVLIDFFGKPVRHTPSAAILSRRFDAVIIPVFITTEDHKHYELTFYDPIQTEKTEDKEGDILRSVQQQANITEEIIRKKPEEWFWLHQRWKNQFEKYYE</sequence>
<dbReference type="OrthoDB" id="9803456at2"/>
<name>A0A7U4M009_9BACT</name>
<keyword evidence="2" id="KW-1003">Cell membrane</keyword>
<keyword evidence="3" id="KW-0997">Cell inner membrane</keyword>
<evidence type="ECO:0000256" key="4">
    <source>
        <dbReference type="ARBA" id="ARBA00022679"/>
    </source>
</evidence>
<keyword evidence="7" id="KW-1133">Transmembrane helix</keyword>
<dbReference type="GO" id="GO:0009247">
    <property type="term" value="P:glycolipid biosynthetic process"/>
    <property type="evidence" value="ECO:0007669"/>
    <property type="project" value="UniProtKB-ARBA"/>
</dbReference>
<gene>
    <name evidence="8" type="ORF">YH65_02235</name>
</gene>
<dbReference type="NCBIfam" id="NF006270">
    <property type="entry name" value="PRK08419.1"/>
    <property type="match status" value="1"/>
</dbReference>
<evidence type="ECO:0000256" key="7">
    <source>
        <dbReference type="SAM" id="Phobius"/>
    </source>
</evidence>
<evidence type="ECO:0000313" key="8">
    <source>
        <dbReference type="EMBL" id="AKF24344.1"/>
    </source>
</evidence>
<feature type="transmembrane region" description="Helical" evidence="7">
    <location>
        <begin position="15"/>
        <end position="39"/>
    </location>
</feature>
<comment type="subcellular location">
    <subcellularLocation>
        <location evidence="1">Cell inner membrane</location>
    </subcellularLocation>
</comment>
<evidence type="ECO:0000256" key="1">
    <source>
        <dbReference type="ARBA" id="ARBA00004533"/>
    </source>
</evidence>
<dbReference type="PANTHER" id="PTHR30606:SF9">
    <property type="entry name" value="LIPID A BIOSYNTHESIS LAUROYLTRANSFERASE"/>
    <property type="match status" value="1"/>
</dbReference>
<evidence type="ECO:0000256" key="6">
    <source>
        <dbReference type="ARBA" id="ARBA00023315"/>
    </source>
</evidence>
<evidence type="ECO:0000256" key="5">
    <source>
        <dbReference type="ARBA" id="ARBA00023136"/>
    </source>
</evidence>